<dbReference type="Gene3D" id="2.30.40.10">
    <property type="entry name" value="Urease, subunit C, domain 1"/>
    <property type="match status" value="1"/>
</dbReference>
<dbReference type="RefSeq" id="WP_301417614.1">
    <property type="nucleotide sequence ID" value="NZ_CP098023.1"/>
</dbReference>
<dbReference type="PANTHER" id="PTHR11113:SF14">
    <property type="entry name" value="N-ACETYLGLUCOSAMINE-6-PHOSPHATE DEACETYLASE"/>
    <property type="match status" value="1"/>
</dbReference>
<dbReference type="SUPFAM" id="SSF51338">
    <property type="entry name" value="Composite domain of metallo-dependent hydrolases"/>
    <property type="match status" value="1"/>
</dbReference>
<comment type="similarity">
    <text evidence="1 5">Belongs to the metallo-dependent hydrolases superfamily. NagA family.</text>
</comment>
<reference evidence="7 8" key="1">
    <citation type="submission" date="2022-05" db="EMBL/GenBank/DDBJ databases">
        <title>Microbulbifer sp. nov., isolated from sponge.</title>
        <authorList>
            <person name="Gao L."/>
        </authorList>
    </citation>
    <scope>NUCLEOTIDE SEQUENCE [LARGE SCALE GENOMIC DNA]</scope>
    <source>
        <strain evidence="7 8">MI-G</strain>
    </source>
</reference>
<dbReference type="GO" id="GO:0008448">
    <property type="term" value="F:N-acetylglucosamine-6-phosphate deacetylase activity"/>
    <property type="evidence" value="ECO:0007669"/>
    <property type="project" value="UniProtKB-EC"/>
</dbReference>
<dbReference type="SUPFAM" id="SSF51556">
    <property type="entry name" value="Metallo-dependent hydrolases"/>
    <property type="match status" value="1"/>
</dbReference>
<dbReference type="InterPro" id="IPR006680">
    <property type="entry name" value="Amidohydro-rel"/>
</dbReference>
<proteinExistence type="inferred from homology"/>
<keyword evidence="8" id="KW-1185">Reference proteome</keyword>
<dbReference type="Pfam" id="PF01979">
    <property type="entry name" value="Amidohydro_1"/>
    <property type="match status" value="1"/>
</dbReference>
<dbReference type="InterPro" id="IPR003764">
    <property type="entry name" value="GlcNAc_6-P_deAcase"/>
</dbReference>
<feature type="domain" description="Amidohydrolase-related" evidence="6">
    <location>
        <begin position="52"/>
        <end position="379"/>
    </location>
</feature>
<evidence type="ECO:0000256" key="1">
    <source>
        <dbReference type="ARBA" id="ARBA00010716"/>
    </source>
</evidence>
<dbReference type="NCBIfam" id="TIGR00221">
    <property type="entry name" value="nagA"/>
    <property type="match status" value="1"/>
</dbReference>
<dbReference type="Gene3D" id="3.20.20.140">
    <property type="entry name" value="Metal-dependent hydrolases"/>
    <property type="match status" value="1"/>
</dbReference>
<evidence type="ECO:0000256" key="3">
    <source>
        <dbReference type="ARBA" id="ARBA00022801"/>
    </source>
</evidence>
<dbReference type="Proteomes" id="UP001321520">
    <property type="component" value="Chromosome"/>
</dbReference>
<accession>A0ABY9EIJ8</accession>
<evidence type="ECO:0000313" key="8">
    <source>
        <dbReference type="Proteomes" id="UP001321520"/>
    </source>
</evidence>
<dbReference type="CDD" id="cd00854">
    <property type="entry name" value="NagA"/>
    <property type="match status" value="1"/>
</dbReference>
<dbReference type="PANTHER" id="PTHR11113">
    <property type="entry name" value="N-ACETYLGLUCOSAMINE-6-PHOSPHATE DEACETYLASE"/>
    <property type="match status" value="1"/>
</dbReference>
<evidence type="ECO:0000256" key="2">
    <source>
        <dbReference type="ARBA" id="ARBA00022723"/>
    </source>
</evidence>
<organism evidence="7 8">
    <name type="scientific">Microbulbifer spongiae</name>
    <dbReference type="NCBI Taxonomy" id="2944933"/>
    <lineage>
        <taxon>Bacteria</taxon>
        <taxon>Pseudomonadati</taxon>
        <taxon>Pseudomonadota</taxon>
        <taxon>Gammaproteobacteria</taxon>
        <taxon>Cellvibrionales</taxon>
        <taxon>Microbulbiferaceae</taxon>
        <taxon>Microbulbifer</taxon>
    </lineage>
</organism>
<evidence type="ECO:0000313" key="7">
    <source>
        <dbReference type="EMBL" id="WKD50886.1"/>
    </source>
</evidence>
<keyword evidence="3 5" id="KW-0378">Hydrolase</keyword>
<dbReference type="PIRSF" id="PIRSF038994">
    <property type="entry name" value="NagA"/>
    <property type="match status" value="1"/>
</dbReference>
<protein>
    <submittedName>
        <fullName evidence="7">N-acetylglucosamine-6-phosphate deacetylase</fullName>
        <ecNumber evidence="7">3.5.1.25</ecNumber>
    </submittedName>
</protein>
<gene>
    <name evidence="7" type="primary">nagA</name>
    <name evidence="7" type="ORF">M8T91_05525</name>
</gene>
<dbReference type="InterPro" id="IPR032466">
    <property type="entry name" value="Metal_Hydrolase"/>
</dbReference>
<sequence length="398" mass="42700">MKTDNYYLRAARAITETEDLADHCLRIEDGRIADITDTPGGELPLIELPGAILVPGMIDLHIHGREGCDVMDATPEALDTISRSLARHGVTGFLATTVTSSWEETLAAMDNLGRAALTTQPGAQVLGGYSEGLFFACKHKGAHNEHYFLTPSRERIDALLKAAHGQLKVLALAPEIEGATEIIPYLTEKGVKVMLGHTDADYEQTVAALAAGACGGVHVFNGMRGIHHRDPGCTGAVLMEDVNVEVIADGVHLHPAILQMICKLKEPRKITLISDCINAGGLTDGRYMLGKMEVDLKQGIARTNSGSLAGSTLTLERAVANLHRLAGIDFRDAVHMASLSPAKFLGIDDRTGSIACGKDADIAVLDGNGNVRATLYRGELIYCDKNMRGRFTNRLNTL</sequence>
<evidence type="ECO:0000256" key="4">
    <source>
        <dbReference type="ARBA" id="ARBA00023277"/>
    </source>
</evidence>
<name>A0ABY9EIJ8_9GAMM</name>
<keyword evidence="2" id="KW-0479">Metal-binding</keyword>
<dbReference type="EC" id="3.5.1.25" evidence="7"/>
<evidence type="ECO:0000259" key="6">
    <source>
        <dbReference type="Pfam" id="PF01979"/>
    </source>
</evidence>
<keyword evidence="4 5" id="KW-0119">Carbohydrate metabolism</keyword>
<dbReference type="EMBL" id="CP098023">
    <property type="protein sequence ID" value="WKD50886.1"/>
    <property type="molecule type" value="Genomic_DNA"/>
</dbReference>
<dbReference type="InterPro" id="IPR011059">
    <property type="entry name" value="Metal-dep_hydrolase_composite"/>
</dbReference>
<evidence type="ECO:0000256" key="5">
    <source>
        <dbReference type="PIRNR" id="PIRNR038994"/>
    </source>
</evidence>